<name>A0A5D3E5A3_CUCMM</name>
<dbReference type="AlphaFoldDB" id="A0A5D3E5A3"/>
<dbReference type="InterPro" id="IPR013103">
    <property type="entry name" value="RVT_2"/>
</dbReference>
<feature type="compositionally biased region" description="Basic and acidic residues" evidence="1">
    <location>
        <begin position="686"/>
        <end position="704"/>
    </location>
</feature>
<dbReference type="Proteomes" id="UP000321947">
    <property type="component" value="Unassembled WGS sequence"/>
</dbReference>
<accession>A0A5D3E5A3</accession>
<proteinExistence type="predicted"/>
<sequence length="704" mass="78769">MRARYLELVGSSIDSIQEGTSTTRPLMLNRVNYGYWKILTSHFEALKMNDDETIADFSVWVLDLTNESFALGQKKKSGITSQGVYEESSKLSLKALTNENLVETVTLLSSSAANAITSTRKRDHDRCALHNEKTDKTVKCHEYEGSVTFGGVKGNVIGKGNIGLPNTLKLNNVRLVEGLSANLISISQLCDEGYSIKTMLWHNQLGHVSMAKIYKTQKAEALLGLPRLAQCTDIYNEGVSDQTHKIDQHTCSVEQTTFDRVEESTIDVSTKLLAPSDYAKMIANNVCFTSFIEPTSVVEALKDEDWIKPMQEELHQFERNQFWELIPRPTNMDVKSAFLNGFITKEVYVAQPKGFKDPACLDHVYRLKKALYELKQAPRAYIIGSLLYLTASPPDIVYVMGVWLIPGNLIFDVMYWLVIMTLIELGVLKTGKVPLVNVCFWVVHLSSSETSHLDYCPVTVSCAHIPPPSPCRFASLIWTYDSPPPTLMHPESAYNASPSIVLPSMLGQPIEDNSILPTKPYIMKHRITDESVIYDQHHSCAAIIEMIEKVGMMCTINNLGSKVPNWGASDIIVATTCSWDHLSFLLAQVPYILVTRSAASLVVVLAYLQYLNRKWNVEKSLVHALGAHFYSRRFTVELREKQHTTRKWSIPDAENHVGIKNVGNKGFPDALNNASGAESGKPSFPTHHEGVGRIRREKPLFPTS</sequence>
<dbReference type="Pfam" id="PF07727">
    <property type="entry name" value="RVT_2"/>
    <property type="match status" value="1"/>
</dbReference>
<dbReference type="EMBL" id="SSTD01000141">
    <property type="protein sequence ID" value="TYK31082.1"/>
    <property type="molecule type" value="Genomic_DNA"/>
</dbReference>
<feature type="domain" description="Reverse transcriptase Ty1/copia-type" evidence="2">
    <location>
        <begin position="331"/>
        <end position="381"/>
    </location>
</feature>
<evidence type="ECO:0000256" key="1">
    <source>
        <dbReference type="SAM" id="MobiDB-lite"/>
    </source>
</evidence>
<evidence type="ECO:0000259" key="2">
    <source>
        <dbReference type="Pfam" id="PF07727"/>
    </source>
</evidence>
<reference evidence="3 4" key="1">
    <citation type="submission" date="2019-08" db="EMBL/GenBank/DDBJ databases">
        <title>Draft genome sequences of two oriental melons (Cucumis melo L. var makuwa).</title>
        <authorList>
            <person name="Kwon S.-Y."/>
        </authorList>
    </citation>
    <scope>NUCLEOTIDE SEQUENCE [LARGE SCALE GENOMIC DNA]</scope>
    <source>
        <strain evidence="4">cv. Chang Bougi</strain>
        <tissue evidence="3">Leaf</tissue>
    </source>
</reference>
<protein>
    <submittedName>
        <fullName evidence="3">Putative mitochondrial protein</fullName>
    </submittedName>
</protein>
<comment type="caution">
    <text evidence="3">The sequence shown here is derived from an EMBL/GenBank/DDBJ whole genome shotgun (WGS) entry which is preliminary data.</text>
</comment>
<evidence type="ECO:0000313" key="3">
    <source>
        <dbReference type="EMBL" id="TYK31082.1"/>
    </source>
</evidence>
<organism evidence="3 4">
    <name type="scientific">Cucumis melo var. makuwa</name>
    <name type="common">Oriental melon</name>
    <dbReference type="NCBI Taxonomy" id="1194695"/>
    <lineage>
        <taxon>Eukaryota</taxon>
        <taxon>Viridiplantae</taxon>
        <taxon>Streptophyta</taxon>
        <taxon>Embryophyta</taxon>
        <taxon>Tracheophyta</taxon>
        <taxon>Spermatophyta</taxon>
        <taxon>Magnoliopsida</taxon>
        <taxon>eudicotyledons</taxon>
        <taxon>Gunneridae</taxon>
        <taxon>Pentapetalae</taxon>
        <taxon>rosids</taxon>
        <taxon>fabids</taxon>
        <taxon>Cucurbitales</taxon>
        <taxon>Cucurbitaceae</taxon>
        <taxon>Benincaseae</taxon>
        <taxon>Cucumis</taxon>
    </lineage>
</organism>
<gene>
    <name evidence="3" type="ORF">E5676_scaffold455G003590</name>
</gene>
<evidence type="ECO:0000313" key="4">
    <source>
        <dbReference type="Proteomes" id="UP000321947"/>
    </source>
</evidence>
<feature type="region of interest" description="Disordered" evidence="1">
    <location>
        <begin position="671"/>
        <end position="704"/>
    </location>
</feature>